<evidence type="ECO:0000313" key="1">
    <source>
        <dbReference type="EMBL" id="KRN77682.1"/>
    </source>
</evidence>
<proteinExistence type="predicted"/>
<dbReference type="RefSeq" id="WP_057786279.1">
    <property type="nucleotide sequence ID" value="NZ_JQCD01000011.1"/>
</dbReference>
<dbReference type="Pfam" id="PF07949">
    <property type="entry name" value="YbbR"/>
    <property type="match status" value="3"/>
</dbReference>
<accession>A0A0R2JKC7</accession>
<dbReference type="PATRIC" id="fig|1620.3.peg.1398"/>
<name>A0A0R2JKC7_9LACO</name>
<organism evidence="1 2">
    <name type="scientific">Weissella minor</name>
    <dbReference type="NCBI Taxonomy" id="1620"/>
    <lineage>
        <taxon>Bacteria</taxon>
        <taxon>Bacillati</taxon>
        <taxon>Bacillota</taxon>
        <taxon>Bacilli</taxon>
        <taxon>Lactobacillales</taxon>
        <taxon>Lactobacillaceae</taxon>
        <taxon>Weissella</taxon>
    </lineage>
</organism>
<dbReference type="Gene3D" id="2.170.120.40">
    <property type="entry name" value="YbbR-like domain"/>
    <property type="match status" value="2"/>
</dbReference>
<dbReference type="Gene3D" id="2.170.120.30">
    <property type="match status" value="1"/>
</dbReference>
<evidence type="ECO:0000313" key="2">
    <source>
        <dbReference type="Proteomes" id="UP000051673"/>
    </source>
</evidence>
<dbReference type="Proteomes" id="UP000051673">
    <property type="component" value="Unassembled WGS sequence"/>
</dbReference>
<sequence>MDSKLSKLGYLIVSLILAILLAGYANSQQDSSVTRNAQSRGANGGTGHEKTLGLIATKKSTFSVPLQLNGIDTEDYYISGAPQNVKITVSGSSALVTSAQNTKNFQVYADLKNLTEGEHTINLKVSGMSNDLTYKLEPEKVTMSIAKRAVTNYSVQTKFDNQAIANGYHAGKPTSSVNAVEVMGSTESVQSVQSVVANVNVPRDTKANIRQDVTLQALDANGKPVNVSISPQVTTIKIPIIGGEGSRQVPLKFNGKNGNLKEFNVDADVNEVTISGETDDIEKVKDVQLDIDLKDIEQTKTLNLNLPTKKHVKMEPDNVTVVVTPKEQN</sequence>
<dbReference type="EMBL" id="JQCD01000011">
    <property type="protein sequence ID" value="KRN77682.1"/>
    <property type="molecule type" value="Genomic_DNA"/>
</dbReference>
<keyword evidence="2" id="KW-1185">Reference proteome</keyword>
<dbReference type="OrthoDB" id="2139417at2"/>
<dbReference type="AlphaFoldDB" id="A0A0R2JKC7"/>
<protein>
    <submittedName>
        <fullName evidence="1">Ybbr like protein</fullName>
    </submittedName>
</protein>
<gene>
    <name evidence="1" type="ORF">IV67_GL001382</name>
</gene>
<dbReference type="PANTHER" id="PTHR37804">
    <property type="entry name" value="CDAA REGULATORY PROTEIN CDAR"/>
    <property type="match status" value="1"/>
</dbReference>
<dbReference type="InterPro" id="IPR053154">
    <property type="entry name" value="c-di-AMP_regulator"/>
</dbReference>
<dbReference type="STRING" id="1620.IV67_GL001382"/>
<comment type="caution">
    <text evidence="1">The sequence shown here is derived from an EMBL/GenBank/DDBJ whole genome shotgun (WGS) entry which is preliminary data.</text>
</comment>
<dbReference type="PANTHER" id="PTHR37804:SF1">
    <property type="entry name" value="CDAA REGULATORY PROTEIN CDAR"/>
    <property type="match status" value="1"/>
</dbReference>
<dbReference type="InterPro" id="IPR012505">
    <property type="entry name" value="YbbR"/>
</dbReference>
<reference evidence="1 2" key="1">
    <citation type="journal article" date="2015" name="Genome Announc.">
        <title>Expanding the biotechnology potential of lactobacilli through comparative genomics of 213 strains and associated genera.</title>
        <authorList>
            <person name="Sun Z."/>
            <person name="Harris H.M."/>
            <person name="McCann A."/>
            <person name="Guo C."/>
            <person name="Argimon S."/>
            <person name="Zhang W."/>
            <person name="Yang X."/>
            <person name="Jeffery I.B."/>
            <person name="Cooney J.C."/>
            <person name="Kagawa T.F."/>
            <person name="Liu W."/>
            <person name="Song Y."/>
            <person name="Salvetti E."/>
            <person name="Wrobel A."/>
            <person name="Rasinkangas P."/>
            <person name="Parkhill J."/>
            <person name="Rea M.C."/>
            <person name="O'Sullivan O."/>
            <person name="Ritari J."/>
            <person name="Douillard F.P."/>
            <person name="Paul Ross R."/>
            <person name="Yang R."/>
            <person name="Briner A.E."/>
            <person name="Felis G.E."/>
            <person name="de Vos W.M."/>
            <person name="Barrangou R."/>
            <person name="Klaenhammer T.R."/>
            <person name="Caufield P.W."/>
            <person name="Cui Y."/>
            <person name="Zhang H."/>
            <person name="O'Toole P.W."/>
        </authorList>
    </citation>
    <scope>NUCLEOTIDE SEQUENCE [LARGE SCALE GENOMIC DNA]</scope>
    <source>
        <strain evidence="1 2">DSM 20014</strain>
    </source>
</reference>